<keyword evidence="16" id="KW-0472">Membrane</keyword>
<protein>
    <recommendedName>
        <fullName evidence="5">H(+)-transporting two-sector ATPase</fullName>
        <ecNumber evidence="5">7.1.2.2</ecNumber>
    </recommendedName>
    <alternativeName>
        <fullName evidence="18">Mitochondrial protein YMF19</fullName>
    </alternativeName>
</protein>
<evidence type="ECO:0000313" key="21">
    <source>
        <dbReference type="EMBL" id="ANY30693.1"/>
    </source>
</evidence>
<keyword evidence="12" id="KW-1278">Translocase</keyword>
<evidence type="ECO:0000256" key="9">
    <source>
        <dbReference type="ARBA" id="ARBA00022741"/>
    </source>
</evidence>
<comment type="similarity">
    <text evidence="3">Belongs to the ATPase protein YMF19 family.</text>
</comment>
<comment type="catalytic activity">
    <reaction evidence="19">
        <text>ATP + H2O + 4 H(+)(in) = ADP + phosphate + 5 H(+)(out)</text>
        <dbReference type="Rhea" id="RHEA:57720"/>
        <dbReference type="ChEBI" id="CHEBI:15377"/>
        <dbReference type="ChEBI" id="CHEBI:15378"/>
        <dbReference type="ChEBI" id="CHEBI:30616"/>
        <dbReference type="ChEBI" id="CHEBI:43474"/>
        <dbReference type="ChEBI" id="CHEBI:456216"/>
        <dbReference type="EC" id="7.1.2.2"/>
    </reaction>
</comment>
<evidence type="ECO:0000256" key="3">
    <source>
        <dbReference type="ARBA" id="ARBA00010946"/>
    </source>
</evidence>
<dbReference type="GO" id="GO:1902600">
    <property type="term" value="P:proton transmembrane transport"/>
    <property type="evidence" value="ECO:0007669"/>
    <property type="project" value="UniProtKB-KW"/>
</dbReference>
<dbReference type="EMBL" id="KU642369">
    <property type="protein sequence ID" value="ANY30693.1"/>
    <property type="molecule type" value="Genomic_DNA"/>
</dbReference>
<dbReference type="GO" id="GO:0005524">
    <property type="term" value="F:ATP binding"/>
    <property type="evidence" value="ECO:0007669"/>
    <property type="project" value="UniProtKB-KW"/>
</dbReference>
<dbReference type="InterPro" id="IPR003319">
    <property type="entry name" value="YMF19-like_N"/>
</dbReference>
<keyword evidence="10" id="KW-0375">Hydrogen ion transport</keyword>
<dbReference type="GO" id="GO:0045259">
    <property type="term" value="C:proton-transporting ATP synthase complex"/>
    <property type="evidence" value="ECO:0007669"/>
    <property type="project" value="UniProtKB-KW"/>
</dbReference>
<evidence type="ECO:0000256" key="7">
    <source>
        <dbReference type="ARBA" id="ARBA00022547"/>
    </source>
</evidence>
<dbReference type="GO" id="GO:0031966">
    <property type="term" value="C:mitochondrial membrane"/>
    <property type="evidence" value="ECO:0007669"/>
    <property type="project" value="UniProtKB-SubCell"/>
</dbReference>
<evidence type="ECO:0000256" key="1">
    <source>
        <dbReference type="ARBA" id="ARBA00003096"/>
    </source>
</evidence>
<dbReference type="PANTHER" id="PTHR36816:SF1">
    <property type="entry name" value="ATP SYNTHASE PROTEIN YMF19"/>
    <property type="match status" value="1"/>
</dbReference>
<keyword evidence="17" id="KW-0066">ATP synthesis</keyword>
<keyword evidence="7" id="KW-0138">CF(0)</keyword>
<name>A0A1B2ARJ6_9LILI</name>
<feature type="domain" description="ATP synthase YMF19-like N-terminal" evidence="20">
    <location>
        <begin position="2"/>
        <end position="82"/>
    </location>
</feature>
<keyword evidence="14" id="KW-0406">Ion transport</keyword>
<organism evidence="21">
    <name type="scientific">Halophila decipiens</name>
    <dbReference type="NCBI Taxonomy" id="55459"/>
    <lineage>
        <taxon>Eukaryota</taxon>
        <taxon>Viridiplantae</taxon>
        <taxon>Streptophyta</taxon>
        <taxon>Embryophyta</taxon>
        <taxon>Tracheophyta</taxon>
        <taxon>Spermatophyta</taxon>
        <taxon>Magnoliopsida</taxon>
        <taxon>Liliopsida</taxon>
        <taxon>Hydrocharitaceae</taxon>
        <taxon>Halophila</taxon>
    </lineage>
</organism>
<evidence type="ECO:0000256" key="19">
    <source>
        <dbReference type="ARBA" id="ARBA00048383"/>
    </source>
</evidence>
<dbReference type="EC" id="7.1.2.2" evidence="5"/>
<dbReference type="PANTHER" id="PTHR36816">
    <property type="entry name" value="ATP SYNTHASE PROTEIN YMF19"/>
    <property type="match status" value="1"/>
</dbReference>
<geneLocation type="mitochondrion" evidence="21"/>
<keyword evidence="8" id="KW-0812">Transmembrane</keyword>
<gene>
    <name evidence="21" type="primary">atp8</name>
</gene>
<evidence type="ECO:0000256" key="4">
    <source>
        <dbReference type="ARBA" id="ARBA00011648"/>
    </source>
</evidence>
<dbReference type="InterPro" id="IPR044975">
    <property type="entry name" value="YMF19-like"/>
</dbReference>
<keyword evidence="15 21" id="KW-0496">Mitochondrion</keyword>
<evidence type="ECO:0000256" key="11">
    <source>
        <dbReference type="ARBA" id="ARBA00022840"/>
    </source>
</evidence>
<evidence type="ECO:0000256" key="5">
    <source>
        <dbReference type="ARBA" id="ARBA00012473"/>
    </source>
</evidence>
<keyword evidence="9" id="KW-0547">Nucleotide-binding</keyword>
<evidence type="ECO:0000256" key="6">
    <source>
        <dbReference type="ARBA" id="ARBA00022448"/>
    </source>
</evidence>
<keyword evidence="6" id="KW-0813">Transport</keyword>
<comment type="subunit">
    <text evidence="4">F-type ATPases have 2 components, CF(1) - the catalytic core - and CF(0) - the membrane proton channel. CF(1) has five subunits: alpha(3), beta(3), gamma(1), delta(1), epsilon(1). CF(0) has three main subunits: a, b and c.</text>
</comment>
<evidence type="ECO:0000256" key="16">
    <source>
        <dbReference type="ARBA" id="ARBA00023136"/>
    </source>
</evidence>
<accession>A0A1B2ARJ6</accession>
<keyword evidence="13" id="KW-1133">Transmembrane helix</keyword>
<evidence type="ECO:0000256" key="17">
    <source>
        <dbReference type="ARBA" id="ARBA00023310"/>
    </source>
</evidence>
<evidence type="ECO:0000256" key="13">
    <source>
        <dbReference type="ARBA" id="ARBA00022989"/>
    </source>
</evidence>
<dbReference type="AlphaFoldDB" id="A0A1B2ARJ6"/>
<dbReference type="Pfam" id="PF02326">
    <property type="entry name" value="YMF19"/>
    <property type="match status" value="1"/>
</dbReference>
<sequence>MPQLDQFTYFTQFFWSCLAFFTYYISLCNDREGGILGIGLILKLRNQLLSHRGNKIRSIPQTDPLEEVLIKGLSTGVSYLSETVFEVSQWAVHFLGKKRKITVNSSFVSGSRVTDRLYGISKYDGGSRHIMLIHAPHGQGRPRTH</sequence>
<dbReference type="GO" id="GO:0006754">
    <property type="term" value="P:ATP biosynthetic process"/>
    <property type="evidence" value="ECO:0007669"/>
    <property type="project" value="UniProtKB-KW"/>
</dbReference>
<evidence type="ECO:0000256" key="8">
    <source>
        <dbReference type="ARBA" id="ARBA00022692"/>
    </source>
</evidence>
<evidence type="ECO:0000259" key="20">
    <source>
        <dbReference type="Pfam" id="PF02326"/>
    </source>
</evidence>
<comment type="function">
    <text evidence="1">This is one of the chains of the nonenzymatic component (CF(0) subunit) of the mitochondrial ATPase complex.</text>
</comment>
<evidence type="ECO:0000256" key="12">
    <source>
        <dbReference type="ARBA" id="ARBA00022967"/>
    </source>
</evidence>
<evidence type="ECO:0000256" key="15">
    <source>
        <dbReference type="ARBA" id="ARBA00023128"/>
    </source>
</evidence>
<comment type="subcellular location">
    <subcellularLocation>
        <location evidence="2">Mitochondrion membrane</location>
        <topology evidence="2">Single-pass membrane protein</topology>
    </subcellularLocation>
</comment>
<evidence type="ECO:0000256" key="10">
    <source>
        <dbReference type="ARBA" id="ARBA00022781"/>
    </source>
</evidence>
<reference evidence="21" key="1">
    <citation type="journal article" date="2016" name="Genome Biol. Evol.">
        <title>Localized Retroprocessing as a Model of Intron Loss in the Plant Mitochondrial Genome.</title>
        <authorList>
            <person name="Cuenca A."/>
            <person name="Ross T.G."/>
            <person name="Graham S.W."/>
            <person name="Barrett C.F."/>
            <person name="Davis J.I."/>
            <person name="Seberg O."/>
            <person name="Petersen G."/>
        </authorList>
    </citation>
    <scope>NUCLEOTIDE SEQUENCE</scope>
</reference>
<evidence type="ECO:0000256" key="14">
    <source>
        <dbReference type="ARBA" id="ARBA00023065"/>
    </source>
</evidence>
<evidence type="ECO:0000256" key="2">
    <source>
        <dbReference type="ARBA" id="ARBA00004304"/>
    </source>
</evidence>
<evidence type="ECO:0000256" key="18">
    <source>
        <dbReference type="ARBA" id="ARBA00030649"/>
    </source>
</evidence>
<proteinExistence type="inferred from homology"/>
<keyword evidence="11" id="KW-0067">ATP-binding</keyword>